<evidence type="ECO:0000313" key="2">
    <source>
        <dbReference type="Proteomes" id="UP001431926"/>
    </source>
</evidence>
<proteinExistence type="predicted"/>
<keyword evidence="1" id="KW-0326">Glycosidase</keyword>
<keyword evidence="2" id="KW-1185">Reference proteome</keyword>
<dbReference type="GO" id="GO:0016798">
    <property type="term" value="F:hydrolase activity, acting on glycosyl bonds"/>
    <property type="evidence" value="ECO:0007669"/>
    <property type="project" value="UniProtKB-KW"/>
</dbReference>
<protein>
    <submittedName>
        <fullName evidence="1">Phosphodiester glycosidase family protein</fullName>
    </submittedName>
</protein>
<keyword evidence="1" id="KW-0378">Hydrolase</keyword>
<name>A0ABZ1ZBV9_STRAQ</name>
<gene>
    <name evidence="1" type="ORF">OG367_08380</name>
</gene>
<dbReference type="RefSeq" id="WP_097955098.1">
    <property type="nucleotide sequence ID" value="NZ_CP109490.1"/>
</dbReference>
<dbReference type="Proteomes" id="UP001431926">
    <property type="component" value="Chromosome"/>
</dbReference>
<evidence type="ECO:0000313" key="1">
    <source>
        <dbReference type="EMBL" id="WUX36251.1"/>
    </source>
</evidence>
<dbReference type="EMBL" id="CP109491">
    <property type="protein sequence ID" value="WUX36251.1"/>
    <property type="molecule type" value="Genomic_DNA"/>
</dbReference>
<reference evidence="1" key="1">
    <citation type="submission" date="2022-10" db="EMBL/GenBank/DDBJ databases">
        <title>The complete genomes of actinobacterial strains from the NBC collection.</title>
        <authorList>
            <person name="Joergensen T.S."/>
            <person name="Alvarez Arevalo M."/>
            <person name="Sterndorff E.B."/>
            <person name="Faurdal D."/>
            <person name="Vuksanovic O."/>
            <person name="Mourched A.-S."/>
            <person name="Charusanti P."/>
            <person name="Shaw S."/>
            <person name="Blin K."/>
            <person name="Weber T."/>
        </authorList>
    </citation>
    <scope>NUCLEOTIDE SEQUENCE</scope>
    <source>
        <strain evidence="1">NBC_01436</strain>
    </source>
</reference>
<organism evidence="1 2">
    <name type="scientific">Streptomyces anulatus</name>
    <name type="common">Streptomyces chrysomallus</name>
    <dbReference type="NCBI Taxonomy" id="1892"/>
    <lineage>
        <taxon>Bacteria</taxon>
        <taxon>Bacillati</taxon>
        <taxon>Actinomycetota</taxon>
        <taxon>Actinomycetes</taxon>
        <taxon>Kitasatosporales</taxon>
        <taxon>Streptomycetaceae</taxon>
        <taxon>Streptomyces</taxon>
    </lineage>
</organism>
<sequence>MNVPFTPAWCQPDQGSLAELGARGIHVDDIQLLARDQSAFARPTSLWTRYPAPGVALTARPVRLADGCLTNAYTLTVDLDRAEVRPVSSRAGFHLRDLVTGPAVATVSGAFAYISDDPDYQPAEPCLDLAVRDQHVASLPTTTKPAFLIHQGRPLLRTVAATGNLTIAGHPHTWSGSKEPAPHPRTPGHLTVFGAANCRIRYHQDSRTGFRRDTDPATNTTPRDPLALDYTVTTTPTGPRISALHPGGGTDLFADTYILRSHRPWPGHLAPGAPVHVTAIDSLPTADVDSALSLGPSAADAAAGRTAAWDQSLGTSPFRPDARYARTLLAVDDRHLTLTVMDGAPLAPGFQGVTAREAAELCERAGHDPATVFHLDGGQTSKIAYRNGHGPVDAVGSLHYLRWPREPHEPFRWQGLDGRRLHSALQITTTEEFR</sequence>
<accession>A0ABZ1ZBV9</accession>